<dbReference type="Proteomes" id="UP000035720">
    <property type="component" value="Unassembled WGS sequence"/>
</dbReference>
<dbReference type="InterPro" id="IPR010147">
    <property type="entry name" value="CRISPR-assoc_prot_CasD"/>
</dbReference>
<accession>A0A077ME62</accession>
<dbReference type="AlphaFoldDB" id="A0A077ME62"/>
<evidence type="ECO:0000313" key="3">
    <source>
        <dbReference type="Proteomes" id="UP000035720"/>
    </source>
</evidence>
<name>A0A077ME62_9MICO</name>
<dbReference type="GO" id="GO:0043571">
    <property type="term" value="P:maintenance of CRISPR repeat elements"/>
    <property type="evidence" value="ECO:0007669"/>
    <property type="project" value="InterPro"/>
</dbReference>
<organism evidence="2 3">
    <name type="scientific">Nostocoides jenkinsii Ben 74</name>
    <dbReference type="NCBI Taxonomy" id="1193518"/>
    <lineage>
        <taxon>Bacteria</taxon>
        <taxon>Bacillati</taxon>
        <taxon>Actinomycetota</taxon>
        <taxon>Actinomycetes</taxon>
        <taxon>Micrococcales</taxon>
        <taxon>Intrasporangiaceae</taxon>
        <taxon>Nostocoides</taxon>
    </lineage>
</organism>
<evidence type="ECO:0000313" key="2">
    <source>
        <dbReference type="EMBL" id="CCI54959.1"/>
    </source>
</evidence>
<keyword evidence="1" id="KW-0051">Antiviral defense</keyword>
<comment type="caution">
    <text evidence="2">The sequence shown here is derived from an EMBL/GenBank/DDBJ whole genome shotgun (WGS) entry which is preliminary data.</text>
</comment>
<gene>
    <name evidence="2" type="primary">casD</name>
    <name evidence="2" type="ORF">BN13_900005</name>
</gene>
<dbReference type="NCBIfam" id="TIGR01868">
    <property type="entry name" value="casD_Cas5e"/>
    <property type="match status" value="1"/>
</dbReference>
<dbReference type="RefSeq" id="WP_048547650.1">
    <property type="nucleotide sequence ID" value="NZ_HF571038.1"/>
</dbReference>
<dbReference type="OrthoDB" id="3189549at2"/>
<dbReference type="STRING" id="1193518.BN13_900005"/>
<evidence type="ECO:0000256" key="1">
    <source>
        <dbReference type="ARBA" id="ARBA00023118"/>
    </source>
</evidence>
<proteinExistence type="predicted"/>
<dbReference type="Gene3D" id="3.30.70.2660">
    <property type="match status" value="1"/>
</dbReference>
<keyword evidence="3" id="KW-1185">Reference proteome</keyword>
<dbReference type="InterPro" id="IPR013422">
    <property type="entry name" value="CRISPR-assoc_prot_Cas5_N"/>
</dbReference>
<reference evidence="2 3" key="1">
    <citation type="journal article" date="2013" name="ISME J.">
        <title>A metabolic model for members of the genus Tetrasphaera involved in enhanced biological phosphorus removal.</title>
        <authorList>
            <person name="Kristiansen R."/>
            <person name="Nguyen H.T.T."/>
            <person name="Saunders A.M."/>
            <person name="Nielsen J.L."/>
            <person name="Wimmer R."/>
            <person name="Le V.Q."/>
            <person name="McIlroy S.J."/>
            <person name="Petrovski S."/>
            <person name="Seviour R.J."/>
            <person name="Calteau A."/>
            <person name="Nielsen K.L."/>
            <person name="Nielsen P.H."/>
        </authorList>
    </citation>
    <scope>NUCLEOTIDE SEQUENCE [LARGE SCALE GENOMIC DNA]</scope>
    <source>
        <strain evidence="2 3">Ben 74</strain>
    </source>
</reference>
<dbReference type="InterPro" id="IPR021124">
    <property type="entry name" value="CRISPR-assoc_prot_Cas5"/>
</dbReference>
<dbReference type="EMBL" id="CAJC01000206">
    <property type="protein sequence ID" value="CCI54959.1"/>
    <property type="molecule type" value="Genomic_DNA"/>
</dbReference>
<dbReference type="GO" id="GO:0003723">
    <property type="term" value="F:RNA binding"/>
    <property type="evidence" value="ECO:0007669"/>
    <property type="project" value="InterPro"/>
</dbReference>
<dbReference type="GO" id="GO:0051607">
    <property type="term" value="P:defense response to virus"/>
    <property type="evidence" value="ECO:0007669"/>
    <property type="project" value="UniProtKB-KW"/>
</dbReference>
<dbReference type="NCBIfam" id="TIGR02593">
    <property type="entry name" value="CRISPR_cas5"/>
    <property type="match status" value="1"/>
</dbReference>
<protein>
    <submittedName>
        <fullName evidence="2">CRISPR system CASCADE complex protein CasD</fullName>
    </submittedName>
</protein>
<sequence>MSTLLLRLAGPLQAWGDSSRFTRRETRTEPTKSGVLGMIAAAQGRRRSDPLEDLLQLRFGVRADQPGSLTRDYQTAVRWPKDNRPITKDDRLPVSDRFYLSDAIFLAGVEGDRELLEGIVDALLHPAYPLYLGRRSCPPHWQLIAWRDSEKREALFDCDLLEALTAYPWLASRAHKRTLGPKVPLVLAIDREAVDGEDGDRYTSRDVPISFDPVRRSYGWRDVVRMEIEMDNGLSRRSPEDPDFFGTAVAVATTEV</sequence>
<dbReference type="Pfam" id="PF09704">
    <property type="entry name" value="Cas_Cas5d"/>
    <property type="match status" value="1"/>
</dbReference>
<dbReference type="CDD" id="cd09756">
    <property type="entry name" value="Cas5_I-E"/>
    <property type="match status" value="1"/>
</dbReference>